<feature type="compositionally biased region" description="Polar residues" evidence="1">
    <location>
        <begin position="1"/>
        <end position="17"/>
    </location>
</feature>
<accession>A0A068WW64</accession>
<evidence type="ECO:0000313" key="3">
    <source>
        <dbReference type="Proteomes" id="UP000492820"/>
    </source>
</evidence>
<evidence type="ECO:0000313" key="4">
    <source>
        <dbReference type="WBParaSite" id="EgrG_002022200"/>
    </source>
</evidence>
<evidence type="ECO:0000256" key="1">
    <source>
        <dbReference type="SAM" id="MobiDB-lite"/>
    </source>
</evidence>
<evidence type="ECO:0000313" key="2">
    <source>
        <dbReference type="EMBL" id="CDS21871.1"/>
    </source>
</evidence>
<dbReference type="EMBL" id="LK028585">
    <property type="protein sequence ID" value="CDS21871.1"/>
    <property type="molecule type" value="Genomic_DNA"/>
</dbReference>
<feature type="compositionally biased region" description="Low complexity" evidence="1">
    <location>
        <begin position="18"/>
        <end position="29"/>
    </location>
</feature>
<feature type="region of interest" description="Disordered" evidence="1">
    <location>
        <begin position="1"/>
        <end position="31"/>
    </location>
</feature>
<sequence length="166" mass="17887">MTHSYASLSLCESTHPMSTSPGSTSRTSGEALNSKFGDTTINEKLSICFSLSSSSFWYSKLLPPAILPASALLSDCVGAQQRASPGFVFGAEVLGDGNLAYSQTMMCLPLQFPLSESPPSSRCITTSSVLTQYRDTWIEAMSDQNQCGMELVMHNLKPFGVLLLSR</sequence>
<reference evidence="2 3" key="1">
    <citation type="journal article" date="2013" name="Nature">
        <title>The genomes of four tapeworm species reveal adaptations to parasitism.</title>
        <authorList>
            <person name="Tsai I.J."/>
            <person name="Zarowiecki M."/>
            <person name="Holroyd N."/>
            <person name="Garciarrubio A."/>
            <person name="Sanchez-Flores A."/>
            <person name="Brooks K.L."/>
            <person name="Tracey A."/>
            <person name="Bobes R.J."/>
            <person name="Fragoso G."/>
            <person name="Sciutto E."/>
            <person name="Aslett M."/>
            <person name="Beasley H."/>
            <person name="Bennett H.M."/>
            <person name="Cai J."/>
            <person name="Camicia F."/>
            <person name="Clark R."/>
            <person name="Cucher M."/>
            <person name="De Silva N."/>
            <person name="Day T.A."/>
            <person name="Deplazes P."/>
            <person name="Estrada K."/>
            <person name="Fernandez C."/>
            <person name="Holland P.W."/>
            <person name="Hou J."/>
            <person name="Hu S."/>
            <person name="Huckvale T."/>
            <person name="Hung S.S."/>
            <person name="Kamenetzky L."/>
            <person name="Keane J.A."/>
            <person name="Kiss F."/>
            <person name="Koziol U."/>
            <person name="Lambert O."/>
            <person name="Liu K."/>
            <person name="Luo X."/>
            <person name="Luo Y."/>
            <person name="Macchiaroli N."/>
            <person name="Nichol S."/>
            <person name="Paps J."/>
            <person name="Parkinson J."/>
            <person name="Pouchkina-Stantcheva N."/>
            <person name="Riddiford N."/>
            <person name="Rosenzvit M."/>
            <person name="Salinas G."/>
            <person name="Wasmuth J.D."/>
            <person name="Zamanian M."/>
            <person name="Zheng Y."/>
            <person name="Cai X."/>
            <person name="Soberon X."/>
            <person name="Olson P.D."/>
            <person name="Laclette J.P."/>
            <person name="Brehm K."/>
            <person name="Berriman M."/>
            <person name="Garciarrubio A."/>
            <person name="Bobes R.J."/>
            <person name="Fragoso G."/>
            <person name="Sanchez-Flores A."/>
            <person name="Estrada K."/>
            <person name="Cevallos M.A."/>
            <person name="Morett E."/>
            <person name="Gonzalez V."/>
            <person name="Portillo T."/>
            <person name="Ochoa-Leyva A."/>
            <person name="Jose M.V."/>
            <person name="Sciutto E."/>
            <person name="Landa A."/>
            <person name="Jimenez L."/>
            <person name="Valdes V."/>
            <person name="Carrero J.C."/>
            <person name="Larralde C."/>
            <person name="Morales-Montor J."/>
            <person name="Limon-Lason J."/>
            <person name="Soberon X."/>
            <person name="Laclette J.P."/>
        </authorList>
    </citation>
    <scope>NUCLEOTIDE SEQUENCE [LARGE SCALE GENOMIC DNA]</scope>
</reference>
<dbReference type="WBParaSite" id="EgrG_002022200">
    <property type="protein sequence ID" value="EgrG_002022200"/>
    <property type="gene ID" value="EgrG_002022200"/>
</dbReference>
<dbReference type="Proteomes" id="UP000492820">
    <property type="component" value="Unassembled WGS sequence"/>
</dbReference>
<reference evidence="2" key="2">
    <citation type="submission" date="2014-06" db="EMBL/GenBank/DDBJ databases">
        <authorList>
            <person name="Aslett M."/>
        </authorList>
    </citation>
    <scope>NUCLEOTIDE SEQUENCE</scope>
</reference>
<protein>
    <submittedName>
        <fullName evidence="2 4">Uncharacterized protein</fullName>
    </submittedName>
</protein>
<dbReference type="AlphaFoldDB" id="A0A068WW64"/>
<reference evidence="4" key="3">
    <citation type="submission" date="2020-10" db="UniProtKB">
        <authorList>
            <consortium name="WormBaseParasite"/>
        </authorList>
    </citation>
    <scope>IDENTIFICATION</scope>
</reference>
<gene>
    <name evidence="4" type="primary">EGR_00701</name>
    <name evidence="2" type="ORF">EgrG_002022200</name>
</gene>
<organism evidence="2">
    <name type="scientific">Echinococcus granulosus</name>
    <name type="common">Hydatid tapeworm</name>
    <dbReference type="NCBI Taxonomy" id="6210"/>
    <lineage>
        <taxon>Eukaryota</taxon>
        <taxon>Metazoa</taxon>
        <taxon>Spiralia</taxon>
        <taxon>Lophotrochozoa</taxon>
        <taxon>Platyhelminthes</taxon>
        <taxon>Cestoda</taxon>
        <taxon>Eucestoda</taxon>
        <taxon>Cyclophyllidea</taxon>
        <taxon>Taeniidae</taxon>
        <taxon>Echinococcus</taxon>
        <taxon>Echinococcus granulosus group</taxon>
    </lineage>
</organism>
<name>A0A068WW64_ECHGR</name>
<proteinExistence type="predicted"/>